<dbReference type="RefSeq" id="WP_139253009.1">
    <property type="nucleotide sequence ID" value="NZ_FQVX01000003.1"/>
</dbReference>
<dbReference type="STRING" id="1070870.SAMN05444351_3287"/>
<evidence type="ECO:0008006" key="7">
    <source>
        <dbReference type="Google" id="ProtNLM"/>
    </source>
</evidence>
<dbReference type="PANTHER" id="PTHR37042:SF4">
    <property type="entry name" value="OUTER MEMBRANE PROTEIN RV1973"/>
    <property type="match status" value="1"/>
</dbReference>
<feature type="compositionally biased region" description="Basic and acidic residues" evidence="3">
    <location>
        <begin position="1"/>
        <end position="10"/>
    </location>
</feature>
<evidence type="ECO:0000313" key="5">
    <source>
        <dbReference type="EMBL" id="SHG80480.1"/>
    </source>
</evidence>
<dbReference type="Proteomes" id="UP000184471">
    <property type="component" value="Unassembled WGS sequence"/>
</dbReference>
<evidence type="ECO:0000313" key="6">
    <source>
        <dbReference type="Proteomes" id="UP000184471"/>
    </source>
</evidence>
<name>A0A1M5MST8_9ACTN</name>
<keyword evidence="4" id="KW-0812">Transmembrane</keyword>
<dbReference type="OrthoDB" id="5192320at2"/>
<keyword evidence="2 4" id="KW-0472">Membrane</keyword>
<feature type="region of interest" description="Disordered" evidence="3">
    <location>
        <begin position="1"/>
        <end position="93"/>
    </location>
</feature>
<dbReference type="AlphaFoldDB" id="A0A1M5MST8"/>
<evidence type="ECO:0000256" key="4">
    <source>
        <dbReference type="SAM" id="Phobius"/>
    </source>
</evidence>
<organism evidence="5 6">
    <name type="scientific">Geodermatophilus nigrescens</name>
    <dbReference type="NCBI Taxonomy" id="1070870"/>
    <lineage>
        <taxon>Bacteria</taxon>
        <taxon>Bacillati</taxon>
        <taxon>Actinomycetota</taxon>
        <taxon>Actinomycetes</taxon>
        <taxon>Geodermatophilales</taxon>
        <taxon>Geodermatophilaceae</taxon>
        <taxon>Geodermatophilus</taxon>
    </lineage>
</organism>
<feature type="compositionally biased region" description="Low complexity" evidence="3">
    <location>
        <begin position="43"/>
        <end position="68"/>
    </location>
</feature>
<sequence>MPETPEDRPRPTPRPRAATRPSPRPRVAGSRRDRDEPRPAPESPEAGSPAAGAAVAPAPTSPAEAPAGEGRRPARSGASARRTRPAREAAPARRRRALPLVAVLAVLCVLAAAAVAVLAWQRAEPSTVSATVFSAARENVQALYAYDYQDSEGSVQRKLDVLTGDLRDQYERDLSQGGILDTYEQVSATTRYEVLDVGLQQVSDDQDSATVVVFGQYVVESVTSGTQAPPEGSECTVTPEGAQSCTQTVQVAMTRVDGDWRISDLTLLTTS</sequence>
<keyword evidence="4" id="KW-1133">Transmembrane helix</keyword>
<dbReference type="EMBL" id="FQVX01000003">
    <property type="protein sequence ID" value="SHG80480.1"/>
    <property type="molecule type" value="Genomic_DNA"/>
</dbReference>
<evidence type="ECO:0000256" key="1">
    <source>
        <dbReference type="ARBA" id="ARBA00004370"/>
    </source>
</evidence>
<dbReference type="PANTHER" id="PTHR37042">
    <property type="entry name" value="OUTER MEMBRANE PROTEIN RV1973"/>
    <property type="match status" value="1"/>
</dbReference>
<feature type="compositionally biased region" description="Basic and acidic residues" evidence="3">
    <location>
        <begin position="30"/>
        <end position="39"/>
    </location>
</feature>
<dbReference type="GO" id="GO:0016020">
    <property type="term" value="C:membrane"/>
    <property type="evidence" value="ECO:0007669"/>
    <property type="project" value="UniProtKB-SubCell"/>
</dbReference>
<reference evidence="5 6" key="1">
    <citation type="submission" date="2016-11" db="EMBL/GenBank/DDBJ databases">
        <authorList>
            <person name="Jaros S."/>
            <person name="Januszkiewicz K."/>
            <person name="Wedrychowicz H."/>
        </authorList>
    </citation>
    <scope>NUCLEOTIDE SEQUENCE [LARGE SCALE GENOMIC DNA]</scope>
    <source>
        <strain evidence="5 6">DSM 45408</strain>
    </source>
</reference>
<evidence type="ECO:0000256" key="2">
    <source>
        <dbReference type="ARBA" id="ARBA00023136"/>
    </source>
</evidence>
<comment type="subcellular location">
    <subcellularLocation>
        <location evidence="1">Membrane</location>
    </subcellularLocation>
</comment>
<evidence type="ECO:0000256" key="3">
    <source>
        <dbReference type="SAM" id="MobiDB-lite"/>
    </source>
</evidence>
<proteinExistence type="predicted"/>
<protein>
    <recommendedName>
        <fullName evidence="7">Mce-associated membrane protein</fullName>
    </recommendedName>
</protein>
<feature type="transmembrane region" description="Helical" evidence="4">
    <location>
        <begin position="97"/>
        <end position="120"/>
    </location>
</feature>
<gene>
    <name evidence="5" type="ORF">SAMN05444351_3287</name>
</gene>
<accession>A0A1M5MST8</accession>
<keyword evidence="6" id="KW-1185">Reference proteome</keyword>